<comment type="caution">
    <text evidence="4">The sequence shown here is derived from an EMBL/GenBank/DDBJ whole genome shotgun (WGS) entry which is preliminary data.</text>
</comment>
<dbReference type="EMBL" id="BLQM01000108">
    <property type="protein sequence ID" value="GMH64599.1"/>
    <property type="molecule type" value="Genomic_DNA"/>
</dbReference>
<evidence type="ECO:0000256" key="3">
    <source>
        <dbReference type="PROSITE-ProRule" id="PRU00339"/>
    </source>
</evidence>
<dbReference type="InterPro" id="IPR013105">
    <property type="entry name" value="TPR_2"/>
</dbReference>
<organism evidence="4 5">
    <name type="scientific">Triparma laevis f. inornata</name>
    <dbReference type="NCBI Taxonomy" id="1714386"/>
    <lineage>
        <taxon>Eukaryota</taxon>
        <taxon>Sar</taxon>
        <taxon>Stramenopiles</taxon>
        <taxon>Ochrophyta</taxon>
        <taxon>Bolidophyceae</taxon>
        <taxon>Parmales</taxon>
        <taxon>Triparmaceae</taxon>
        <taxon>Triparma</taxon>
    </lineage>
</organism>
<dbReference type="PROSITE" id="PS50005">
    <property type="entry name" value="TPR"/>
    <property type="match status" value="1"/>
</dbReference>
<feature type="repeat" description="TPR" evidence="3">
    <location>
        <begin position="34"/>
        <end position="67"/>
    </location>
</feature>
<evidence type="ECO:0000256" key="2">
    <source>
        <dbReference type="ARBA" id="ARBA00022803"/>
    </source>
</evidence>
<dbReference type="PANTHER" id="PTHR45153">
    <property type="entry name" value="TETRATRICOPEPTIDE REPEAT PROTEIN 16"/>
    <property type="match status" value="1"/>
</dbReference>
<dbReference type="InterPro" id="IPR019734">
    <property type="entry name" value="TPR_rpt"/>
</dbReference>
<gene>
    <name evidence="4" type="ORF">TL16_g04001</name>
</gene>
<dbReference type="Pfam" id="PF07719">
    <property type="entry name" value="TPR_2"/>
    <property type="match status" value="1"/>
</dbReference>
<evidence type="ECO:0008006" key="6">
    <source>
        <dbReference type="Google" id="ProtNLM"/>
    </source>
</evidence>
<dbReference type="InterPro" id="IPR011990">
    <property type="entry name" value="TPR-like_helical_dom_sf"/>
</dbReference>
<evidence type="ECO:0000256" key="1">
    <source>
        <dbReference type="ARBA" id="ARBA00022737"/>
    </source>
</evidence>
<keyword evidence="1" id="KW-0677">Repeat</keyword>
<dbReference type="SUPFAM" id="SSF48452">
    <property type="entry name" value="TPR-like"/>
    <property type="match status" value="1"/>
</dbReference>
<reference evidence="5" key="1">
    <citation type="journal article" date="2023" name="Commun. Biol.">
        <title>Genome analysis of Parmales, the sister group of diatoms, reveals the evolutionary specialization of diatoms from phago-mixotrophs to photoautotrophs.</title>
        <authorList>
            <person name="Ban H."/>
            <person name="Sato S."/>
            <person name="Yoshikawa S."/>
            <person name="Yamada K."/>
            <person name="Nakamura Y."/>
            <person name="Ichinomiya M."/>
            <person name="Sato N."/>
            <person name="Blanc-Mathieu R."/>
            <person name="Endo H."/>
            <person name="Kuwata A."/>
            <person name="Ogata H."/>
        </authorList>
    </citation>
    <scope>NUCLEOTIDE SEQUENCE [LARGE SCALE GENOMIC DNA]</scope>
</reference>
<evidence type="ECO:0000313" key="5">
    <source>
        <dbReference type="Proteomes" id="UP001162640"/>
    </source>
</evidence>
<dbReference type="Proteomes" id="UP001162640">
    <property type="component" value="Unassembled WGS sequence"/>
</dbReference>
<dbReference type="AlphaFoldDB" id="A0A9W7AA23"/>
<accession>A0A9W7AA23</accession>
<name>A0A9W7AA23_9STRA</name>
<dbReference type="PANTHER" id="PTHR45153:SF1">
    <property type="entry name" value="TETRATRICOPEPTIDE REPEAT PROTEIN 16"/>
    <property type="match status" value="1"/>
</dbReference>
<evidence type="ECO:0000313" key="4">
    <source>
        <dbReference type="EMBL" id="GMH64599.1"/>
    </source>
</evidence>
<dbReference type="SMART" id="SM00028">
    <property type="entry name" value="TPR"/>
    <property type="match status" value="1"/>
</dbReference>
<proteinExistence type="predicted"/>
<dbReference type="Gene3D" id="1.25.40.10">
    <property type="entry name" value="Tetratricopeptide repeat domain"/>
    <property type="match status" value="1"/>
</dbReference>
<keyword evidence="2 3" id="KW-0802">TPR repeat</keyword>
<protein>
    <recommendedName>
        <fullName evidence="6">Tetratricopeptide repeat protein</fullName>
    </recommendedName>
</protein>
<sequence length="198" mass="22298">MIHYMAGLQLFNEGLYNPAEIEFTVAIKYNTKVSGYWASRGKTCFYQYNYDGAFEDFKEALKLDPNNADVLSRMQQSDPDGKVLEEVGVGPPPPAFKPVNLTPLTSVNPHMAKASIVKDFVDSKRLAMSQTLSVNRRRSEHPIKKGDHWSVMEPKKMVYGSMADRKKMLEREKRKGGKKTFNAKKKVVLGASSKGIFS</sequence>